<protein>
    <recommendedName>
        <fullName evidence="1">Histidine kinase/HSP90-like ATPase domain-containing protein</fullName>
    </recommendedName>
</protein>
<dbReference type="InterPro" id="IPR036890">
    <property type="entry name" value="HATPase_C_sf"/>
</dbReference>
<feature type="domain" description="Histidine kinase/HSP90-like ATPase" evidence="1">
    <location>
        <begin position="3"/>
        <end position="123"/>
    </location>
</feature>
<dbReference type="Pfam" id="PF13581">
    <property type="entry name" value="HATPase_c_2"/>
    <property type="match status" value="1"/>
</dbReference>
<dbReference type="CDD" id="cd16936">
    <property type="entry name" value="HATPase_RsbW-like"/>
    <property type="match status" value="1"/>
</dbReference>
<dbReference type="InterPro" id="IPR003594">
    <property type="entry name" value="HATPase_dom"/>
</dbReference>
<proteinExistence type="predicted"/>
<dbReference type="Gene3D" id="3.30.565.10">
    <property type="entry name" value="Histidine kinase-like ATPase, C-terminal domain"/>
    <property type="match status" value="1"/>
</dbReference>
<dbReference type="EMBL" id="UOFS01000046">
    <property type="protein sequence ID" value="VAX00804.1"/>
    <property type="molecule type" value="Genomic_DNA"/>
</dbReference>
<evidence type="ECO:0000259" key="1">
    <source>
        <dbReference type="Pfam" id="PF13581"/>
    </source>
</evidence>
<reference evidence="2" key="1">
    <citation type="submission" date="2018-06" db="EMBL/GenBank/DDBJ databases">
        <authorList>
            <person name="Zhirakovskaya E."/>
        </authorList>
    </citation>
    <scope>NUCLEOTIDE SEQUENCE</scope>
</reference>
<evidence type="ECO:0000313" key="2">
    <source>
        <dbReference type="EMBL" id="VAX00804.1"/>
    </source>
</evidence>
<sequence length="125" mass="14306">MLKDVRKQVRQTCEEQQINKSITENIILAVNEASMNIIQHGYHNNPNNKFTVLIALAENNIHKELVVQLIDQAKKIDPEKIKSRDLEDIKPGGIGVHMIHKLMDSANYIDNEKNNGNILELRKTL</sequence>
<accession>A0A3B1ALR5</accession>
<gene>
    <name evidence="2" type="ORF">MNBD_GAMMA22-912</name>
</gene>
<dbReference type="AlphaFoldDB" id="A0A3B1ALR5"/>
<organism evidence="2">
    <name type="scientific">hydrothermal vent metagenome</name>
    <dbReference type="NCBI Taxonomy" id="652676"/>
    <lineage>
        <taxon>unclassified sequences</taxon>
        <taxon>metagenomes</taxon>
        <taxon>ecological metagenomes</taxon>
    </lineage>
</organism>
<name>A0A3B1ALR5_9ZZZZ</name>